<feature type="domain" description="Tryptophan synthase beta chain-like PALP" evidence="1">
    <location>
        <begin position="4"/>
        <end position="167"/>
    </location>
</feature>
<gene>
    <name evidence="2" type="ORF">GIL414_LOCUS77220</name>
</gene>
<dbReference type="FunFam" id="3.40.50.1100:FF:000010">
    <property type="entry name" value="Cystathionine beta-synthase"/>
    <property type="match status" value="1"/>
</dbReference>
<protein>
    <recommendedName>
        <fullName evidence="1">Tryptophan synthase beta chain-like PALP domain-containing protein</fullName>
    </recommendedName>
</protein>
<dbReference type="SUPFAM" id="SSF53686">
    <property type="entry name" value="Tryptophan synthase beta subunit-like PLP-dependent enzymes"/>
    <property type="match status" value="1"/>
</dbReference>
<dbReference type="Proteomes" id="UP000681720">
    <property type="component" value="Unassembled WGS sequence"/>
</dbReference>
<dbReference type="InterPro" id="IPR050214">
    <property type="entry name" value="Cys_Synth/Cystath_Beta-Synth"/>
</dbReference>
<evidence type="ECO:0000313" key="2">
    <source>
        <dbReference type="EMBL" id="CAF5202931.1"/>
    </source>
</evidence>
<evidence type="ECO:0000259" key="1">
    <source>
        <dbReference type="Pfam" id="PF00291"/>
    </source>
</evidence>
<dbReference type="InterPro" id="IPR001926">
    <property type="entry name" value="TrpB-like_PALP"/>
</dbReference>
<proteinExistence type="predicted"/>
<dbReference type="GO" id="GO:0009069">
    <property type="term" value="P:serine family amino acid metabolic process"/>
    <property type="evidence" value="ECO:0007669"/>
    <property type="project" value="UniProtKB-ARBA"/>
</dbReference>
<dbReference type="EMBL" id="CAJOBJ010347133">
    <property type="protein sequence ID" value="CAF5202931.1"/>
    <property type="molecule type" value="Genomic_DNA"/>
</dbReference>
<name>A0A8S3ILC8_9BILA</name>
<reference evidence="2" key="1">
    <citation type="submission" date="2021-02" db="EMBL/GenBank/DDBJ databases">
        <authorList>
            <person name="Nowell W R."/>
        </authorList>
    </citation>
    <scope>NUCLEOTIDE SEQUENCE</scope>
</reference>
<organism evidence="2 3">
    <name type="scientific">Rotaria magnacalcarata</name>
    <dbReference type="NCBI Taxonomy" id="392030"/>
    <lineage>
        <taxon>Eukaryota</taxon>
        <taxon>Metazoa</taxon>
        <taxon>Spiralia</taxon>
        <taxon>Gnathifera</taxon>
        <taxon>Rotifera</taxon>
        <taxon>Eurotatoria</taxon>
        <taxon>Bdelloidea</taxon>
        <taxon>Philodinida</taxon>
        <taxon>Philodinidae</taxon>
        <taxon>Rotaria</taxon>
    </lineage>
</organism>
<accession>A0A8S3ILC8</accession>
<sequence>MKIPNSHILDQYRNPYNPIAHYDSTADEILEACNGKVDMIVAGAGTGGTLTGLSRKLKEKCPNCIVVGVDPEGSILALPESLNNTGTSFYEVEGIGYDFIPTVLDRSLVDRWYKSSDPISLKCSRKLIKDEGILCGASSGSAMSCAIQACKDFNLTEDQNCVVILPDSVRNYM</sequence>
<comment type="caution">
    <text evidence="2">The sequence shown here is derived from an EMBL/GenBank/DDBJ whole genome shotgun (WGS) entry which is preliminary data.</text>
</comment>
<dbReference type="GO" id="GO:0044272">
    <property type="term" value="P:sulfur compound biosynthetic process"/>
    <property type="evidence" value="ECO:0007669"/>
    <property type="project" value="UniProtKB-ARBA"/>
</dbReference>
<dbReference type="InterPro" id="IPR036052">
    <property type="entry name" value="TrpB-like_PALP_sf"/>
</dbReference>
<dbReference type="GO" id="GO:0006534">
    <property type="term" value="P:cysteine metabolic process"/>
    <property type="evidence" value="ECO:0007669"/>
    <property type="project" value="UniProtKB-ARBA"/>
</dbReference>
<dbReference type="Gene3D" id="3.40.50.1100">
    <property type="match status" value="1"/>
</dbReference>
<evidence type="ECO:0000313" key="3">
    <source>
        <dbReference type="Proteomes" id="UP000681720"/>
    </source>
</evidence>
<dbReference type="Pfam" id="PF00291">
    <property type="entry name" value="PALP"/>
    <property type="match status" value="1"/>
</dbReference>
<dbReference type="AlphaFoldDB" id="A0A8S3ILC8"/>
<dbReference type="PANTHER" id="PTHR10314">
    <property type="entry name" value="CYSTATHIONINE BETA-SYNTHASE"/>
    <property type="match status" value="1"/>
</dbReference>